<protein>
    <submittedName>
        <fullName evidence="2">Uncharacterized protein</fullName>
    </submittedName>
</protein>
<evidence type="ECO:0000313" key="2">
    <source>
        <dbReference type="EMBL" id="KKM91889.1"/>
    </source>
</evidence>
<accession>A0A0F9LAJ1</accession>
<reference evidence="2" key="1">
    <citation type="journal article" date="2015" name="Nature">
        <title>Complex archaea that bridge the gap between prokaryotes and eukaryotes.</title>
        <authorList>
            <person name="Spang A."/>
            <person name="Saw J.H."/>
            <person name="Jorgensen S.L."/>
            <person name="Zaremba-Niedzwiedzka K."/>
            <person name="Martijn J."/>
            <person name="Lind A.E."/>
            <person name="van Eijk R."/>
            <person name="Schleper C."/>
            <person name="Guy L."/>
            <person name="Ettema T.J."/>
        </authorList>
    </citation>
    <scope>NUCLEOTIDE SEQUENCE</scope>
</reference>
<keyword evidence="1" id="KW-1133">Transmembrane helix</keyword>
<gene>
    <name evidence="2" type="ORF">LCGC14_1224020</name>
</gene>
<proteinExistence type="predicted"/>
<feature type="transmembrane region" description="Helical" evidence="1">
    <location>
        <begin position="6"/>
        <end position="26"/>
    </location>
</feature>
<name>A0A0F9LAJ1_9ZZZZ</name>
<keyword evidence="1" id="KW-0812">Transmembrane</keyword>
<evidence type="ECO:0000256" key="1">
    <source>
        <dbReference type="SAM" id="Phobius"/>
    </source>
</evidence>
<sequence length="31" mass="3527">MDPITWNVIQIIGNILGVIAFFAIVIKRDKQ</sequence>
<organism evidence="2">
    <name type="scientific">marine sediment metagenome</name>
    <dbReference type="NCBI Taxonomy" id="412755"/>
    <lineage>
        <taxon>unclassified sequences</taxon>
        <taxon>metagenomes</taxon>
        <taxon>ecological metagenomes</taxon>
    </lineage>
</organism>
<dbReference type="EMBL" id="LAZR01006472">
    <property type="protein sequence ID" value="KKM91889.1"/>
    <property type="molecule type" value="Genomic_DNA"/>
</dbReference>
<comment type="caution">
    <text evidence="2">The sequence shown here is derived from an EMBL/GenBank/DDBJ whole genome shotgun (WGS) entry which is preliminary data.</text>
</comment>
<keyword evidence="1" id="KW-0472">Membrane</keyword>
<dbReference type="AlphaFoldDB" id="A0A0F9LAJ1"/>